<dbReference type="Proteomes" id="UP000469952">
    <property type="component" value="Unassembled WGS sequence"/>
</dbReference>
<organism evidence="2 3">
    <name type="scientific">Leuconostoc mesenteroides</name>
    <dbReference type="NCBI Taxonomy" id="1245"/>
    <lineage>
        <taxon>Bacteria</taxon>
        <taxon>Bacillati</taxon>
        <taxon>Bacillota</taxon>
        <taxon>Bacilli</taxon>
        <taxon>Lactobacillales</taxon>
        <taxon>Lactobacillaceae</taxon>
        <taxon>Leuconostoc</taxon>
    </lineage>
</organism>
<evidence type="ECO:0000313" key="3">
    <source>
        <dbReference type="Proteomes" id="UP000469952"/>
    </source>
</evidence>
<keyword evidence="1" id="KW-0812">Transmembrane</keyword>
<protein>
    <submittedName>
        <fullName evidence="2">Uncharacterized protein</fullName>
    </submittedName>
</protein>
<accession>A0A843Z111</accession>
<keyword evidence="1" id="KW-1133">Transmembrane helix</keyword>
<evidence type="ECO:0000256" key="1">
    <source>
        <dbReference type="SAM" id="Phobius"/>
    </source>
</evidence>
<comment type="caution">
    <text evidence="2">The sequence shown here is derived from an EMBL/GenBank/DDBJ whole genome shotgun (WGS) entry which is preliminary data.</text>
</comment>
<feature type="transmembrane region" description="Helical" evidence="1">
    <location>
        <begin position="12"/>
        <end position="33"/>
    </location>
</feature>
<sequence>MNNIVEFFSPAWNFFVHNLFSIAALTISVYTLWKGRKHLSFTFQKDISILPFKSIFCFDKDGNKLTYDICLMTSISIVNPSSSDIGYFDLRVFDTNTNINLNFLTSRTLPPDLDDKRVFYQATEGLRQLDIPTRNFGTFKSNSFSRMDIVIIIPDNLDTNSISIDIKYPKVQLFRSKRDPFAISDRKVFAHQGIHYSFPNGLQTDLLNSISEQSVPKEYLISMLLNQLIELAKSKL</sequence>
<dbReference type="EMBL" id="WIPA01000006">
    <property type="protein sequence ID" value="MQR26631.1"/>
    <property type="molecule type" value="Genomic_DNA"/>
</dbReference>
<proteinExistence type="predicted"/>
<reference evidence="2 3" key="1">
    <citation type="submission" date="2019-10" db="EMBL/GenBank/DDBJ databases">
        <title>WGS of Leuconostoc mesenteroides.</title>
        <authorList>
            <person name="Melo Bolivar J."/>
            <person name="Marino-Ramirez L."/>
            <person name="Villamil Diaz L.M."/>
        </authorList>
    </citation>
    <scope>NUCLEOTIDE SEQUENCE [LARGE SCALE GENOMIC DNA]</scope>
    <source>
        <strain evidence="2 3">M11</strain>
    </source>
</reference>
<dbReference type="RefSeq" id="WP_050891400.1">
    <property type="nucleotide sequence ID" value="NZ_BCMO01000011.1"/>
</dbReference>
<dbReference type="AlphaFoldDB" id="A0A843Z111"/>
<keyword evidence="1" id="KW-0472">Membrane</keyword>
<evidence type="ECO:0000313" key="2">
    <source>
        <dbReference type="EMBL" id="MQR26631.1"/>
    </source>
</evidence>
<gene>
    <name evidence="2" type="ORF">GFV13_04905</name>
</gene>
<name>A0A843Z111_LEUME</name>